<sequence>METNDNKQRELKEISIIGDWIPRKVVQEFFGYGNTKMANFASDYKVTVSKVGKRIFYKYSDLLKLFDDGIMNDNLQ</sequence>
<evidence type="ECO:0000313" key="2">
    <source>
        <dbReference type="Proteomes" id="UP001198901"/>
    </source>
</evidence>
<evidence type="ECO:0008006" key="3">
    <source>
        <dbReference type="Google" id="ProtNLM"/>
    </source>
</evidence>
<proteinExistence type="predicted"/>
<accession>A0ABS7XT19</accession>
<dbReference type="RefSeq" id="WP_224528305.1">
    <property type="nucleotide sequence ID" value="NZ_JAIUJR010000005.1"/>
</dbReference>
<name>A0ABS7XT19_9FLAO</name>
<evidence type="ECO:0000313" key="1">
    <source>
        <dbReference type="EMBL" id="MCA0132614.1"/>
    </source>
</evidence>
<protein>
    <recommendedName>
        <fullName evidence="3">DNA-binding protein</fullName>
    </recommendedName>
</protein>
<organism evidence="1 2">
    <name type="scientific">Winogradskyella alexanderae</name>
    <dbReference type="NCBI Taxonomy" id="2877123"/>
    <lineage>
        <taxon>Bacteria</taxon>
        <taxon>Pseudomonadati</taxon>
        <taxon>Bacteroidota</taxon>
        <taxon>Flavobacteriia</taxon>
        <taxon>Flavobacteriales</taxon>
        <taxon>Flavobacteriaceae</taxon>
        <taxon>Winogradskyella</taxon>
    </lineage>
</organism>
<keyword evidence="2" id="KW-1185">Reference proteome</keyword>
<comment type="caution">
    <text evidence="1">The sequence shown here is derived from an EMBL/GenBank/DDBJ whole genome shotgun (WGS) entry which is preliminary data.</text>
</comment>
<reference evidence="2" key="1">
    <citation type="submission" date="2023-07" db="EMBL/GenBank/DDBJ databases">
        <authorList>
            <person name="Yue Y."/>
        </authorList>
    </citation>
    <scope>NUCLEOTIDE SEQUENCE [LARGE SCALE GENOMIC DNA]</scope>
    <source>
        <strain evidence="2">D23</strain>
    </source>
</reference>
<dbReference type="EMBL" id="JAIUJR010000005">
    <property type="protein sequence ID" value="MCA0132614.1"/>
    <property type="molecule type" value="Genomic_DNA"/>
</dbReference>
<gene>
    <name evidence="1" type="ORF">LBU54_08455</name>
</gene>
<dbReference type="Proteomes" id="UP001198901">
    <property type="component" value="Unassembled WGS sequence"/>
</dbReference>